<evidence type="ECO:0000313" key="1">
    <source>
        <dbReference type="EMBL" id="KAF1975422.1"/>
    </source>
</evidence>
<keyword evidence="2" id="KW-1185">Reference proteome</keyword>
<dbReference type="Gene3D" id="3.40.50.450">
    <property type="match status" value="1"/>
</dbReference>
<name>A0A6A5VHU2_9PLEO</name>
<dbReference type="EMBL" id="ML976670">
    <property type="protein sequence ID" value="KAF1975422.1"/>
    <property type="molecule type" value="Genomic_DNA"/>
</dbReference>
<sequence>RLIVCCPPGYYQRGNIQYLCRKDNVPLFNDFDELIKAAITRLKDIMGENLLV</sequence>
<feature type="non-terminal residue" evidence="1">
    <location>
        <position position="1"/>
    </location>
</feature>
<dbReference type="Proteomes" id="UP000800036">
    <property type="component" value="Unassembled WGS sequence"/>
</dbReference>
<accession>A0A6A5VHU2</accession>
<dbReference type="AlphaFoldDB" id="A0A6A5VHU2"/>
<evidence type="ECO:0000313" key="2">
    <source>
        <dbReference type="Proteomes" id="UP000800036"/>
    </source>
</evidence>
<reference evidence="1" key="1">
    <citation type="journal article" date="2020" name="Stud. Mycol.">
        <title>101 Dothideomycetes genomes: a test case for predicting lifestyles and emergence of pathogens.</title>
        <authorList>
            <person name="Haridas S."/>
            <person name="Albert R."/>
            <person name="Binder M."/>
            <person name="Bloem J."/>
            <person name="Labutti K."/>
            <person name="Salamov A."/>
            <person name="Andreopoulos B."/>
            <person name="Baker S."/>
            <person name="Barry K."/>
            <person name="Bills G."/>
            <person name="Bluhm B."/>
            <person name="Cannon C."/>
            <person name="Castanera R."/>
            <person name="Culley D."/>
            <person name="Daum C."/>
            <person name="Ezra D."/>
            <person name="Gonzalez J."/>
            <person name="Henrissat B."/>
            <person name="Kuo A."/>
            <person name="Liang C."/>
            <person name="Lipzen A."/>
            <person name="Lutzoni F."/>
            <person name="Magnuson J."/>
            <person name="Mondo S."/>
            <person name="Nolan M."/>
            <person name="Ohm R."/>
            <person name="Pangilinan J."/>
            <person name="Park H.-J."/>
            <person name="Ramirez L."/>
            <person name="Alfaro M."/>
            <person name="Sun H."/>
            <person name="Tritt A."/>
            <person name="Yoshinaga Y."/>
            <person name="Zwiers L.-H."/>
            <person name="Turgeon B."/>
            <person name="Goodwin S."/>
            <person name="Spatafora J."/>
            <person name="Crous P."/>
            <person name="Grigoriev I."/>
        </authorList>
    </citation>
    <scope>NUCLEOTIDE SEQUENCE</scope>
    <source>
        <strain evidence="1">CBS 107.79</strain>
    </source>
</reference>
<protein>
    <submittedName>
        <fullName evidence="1">Uncharacterized protein</fullName>
    </submittedName>
</protein>
<dbReference type="OrthoDB" id="2893324at2759"/>
<gene>
    <name evidence="1" type="ORF">BU23DRAFT_458133</name>
</gene>
<proteinExistence type="predicted"/>
<organism evidence="1 2">
    <name type="scientific">Bimuria novae-zelandiae CBS 107.79</name>
    <dbReference type="NCBI Taxonomy" id="1447943"/>
    <lineage>
        <taxon>Eukaryota</taxon>
        <taxon>Fungi</taxon>
        <taxon>Dikarya</taxon>
        <taxon>Ascomycota</taxon>
        <taxon>Pezizomycotina</taxon>
        <taxon>Dothideomycetes</taxon>
        <taxon>Pleosporomycetidae</taxon>
        <taxon>Pleosporales</taxon>
        <taxon>Massarineae</taxon>
        <taxon>Didymosphaeriaceae</taxon>
        <taxon>Bimuria</taxon>
    </lineage>
</organism>